<dbReference type="InParanoid" id="A2FJE0"/>
<feature type="region of interest" description="Disordered" evidence="1">
    <location>
        <begin position="127"/>
        <end position="158"/>
    </location>
</feature>
<name>A2FJE0_TRIV3</name>
<evidence type="ECO:0000256" key="1">
    <source>
        <dbReference type="SAM" id="MobiDB-lite"/>
    </source>
</evidence>
<organism evidence="2 3">
    <name type="scientific">Trichomonas vaginalis (strain ATCC PRA-98 / G3)</name>
    <dbReference type="NCBI Taxonomy" id="412133"/>
    <lineage>
        <taxon>Eukaryota</taxon>
        <taxon>Metamonada</taxon>
        <taxon>Parabasalia</taxon>
        <taxon>Trichomonadida</taxon>
        <taxon>Trichomonadidae</taxon>
        <taxon>Trichomonas</taxon>
    </lineage>
</organism>
<reference evidence="2" key="2">
    <citation type="journal article" date="2007" name="Science">
        <title>Draft genome sequence of the sexually transmitted pathogen Trichomonas vaginalis.</title>
        <authorList>
            <person name="Carlton J.M."/>
            <person name="Hirt R.P."/>
            <person name="Silva J.C."/>
            <person name="Delcher A.L."/>
            <person name="Schatz M."/>
            <person name="Zhao Q."/>
            <person name="Wortman J.R."/>
            <person name="Bidwell S.L."/>
            <person name="Alsmark U.C.M."/>
            <person name="Besteiro S."/>
            <person name="Sicheritz-Ponten T."/>
            <person name="Noel C.J."/>
            <person name="Dacks J.B."/>
            <person name="Foster P.G."/>
            <person name="Simillion C."/>
            <person name="Van de Peer Y."/>
            <person name="Miranda-Saavedra D."/>
            <person name="Barton G.J."/>
            <person name="Westrop G.D."/>
            <person name="Mueller S."/>
            <person name="Dessi D."/>
            <person name="Fiori P.L."/>
            <person name="Ren Q."/>
            <person name="Paulsen I."/>
            <person name="Zhang H."/>
            <person name="Bastida-Corcuera F.D."/>
            <person name="Simoes-Barbosa A."/>
            <person name="Brown M.T."/>
            <person name="Hayes R.D."/>
            <person name="Mukherjee M."/>
            <person name="Okumura C.Y."/>
            <person name="Schneider R."/>
            <person name="Smith A.J."/>
            <person name="Vanacova S."/>
            <person name="Villalvazo M."/>
            <person name="Haas B.J."/>
            <person name="Pertea M."/>
            <person name="Feldblyum T.V."/>
            <person name="Utterback T.R."/>
            <person name="Shu C.L."/>
            <person name="Osoegawa K."/>
            <person name="de Jong P.J."/>
            <person name="Hrdy I."/>
            <person name="Horvathova L."/>
            <person name="Zubacova Z."/>
            <person name="Dolezal P."/>
            <person name="Malik S.B."/>
            <person name="Logsdon J.M. Jr."/>
            <person name="Henze K."/>
            <person name="Gupta A."/>
            <person name="Wang C.C."/>
            <person name="Dunne R.L."/>
            <person name="Upcroft J.A."/>
            <person name="Upcroft P."/>
            <person name="White O."/>
            <person name="Salzberg S.L."/>
            <person name="Tang P."/>
            <person name="Chiu C.-H."/>
            <person name="Lee Y.-S."/>
            <person name="Embley T.M."/>
            <person name="Coombs G.H."/>
            <person name="Mottram J.C."/>
            <person name="Tachezy J."/>
            <person name="Fraser-Liggett C.M."/>
            <person name="Johnson P.J."/>
        </authorList>
    </citation>
    <scope>NUCLEOTIDE SEQUENCE [LARGE SCALE GENOMIC DNA]</scope>
    <source>
        <strain evidence="2">G3</strain>
    </source>
</reference>
<evidence type="ECO:0000313" key="3">
    <source>
        <dbReference type="Proteomes" id="UP000001542"/>
    </source>
</evidence>
<keyword evidence="3" id="KW-1185">Reference proteome</keyword>
<proteinExistence type="predicted"/>
<dbReference type="RefSeq" id="XP_001307883.1">
    <property type="nucleotide sequence ID" value="XM_001307882.1"/>
</dbReference>
<dbReference type="VEuPathDB" id="TrichDB:TVAG_205510"/>
<dbReference type="KEGG" id="tva:4752697"/>
<dbReference type="SMR" id="A2FJE0"/>
<reference evidence="2" key="1">
    <citation type="submission" date="2006-10" db="EMBL/GenBank/DDBJ databases">
        <authorList>
            <person name="Amadeo P."/>
            <person name="Zhao Q."/>
            <person name="Wortman J."/>
            <person name="Fraser-Liggett C."/>
            <person name="Carlton J."/>
        </authorList>
    </citation>
    <scope>NUCLEOTIDE SEQUENCE</scope>
    <source>
        <strain evidence="2">G3</strain>
    </source>
</reference>
<gene>
    <name evidence="2" type="ORF">TVAG_205510</name>
</gene>
<protein>
    <submittedName>
        <fullName evidence="2">Uncharacterized protein</fullName>
    </submittedName>
</protein>
<sequence length="158" mass="18112">MYRPKLKLSSAEMQQFLEFIKESTHGPGGTWSIKIYEEIKDKLLKLHPMDIDKFTQAMVDDFIDKNSSCLCRYKTAQLFAFMKSKNINGFNESIQRRKPELLNLFITESQDQLSSAVHGYISSLFSDSSSKPISNTPPPTIYIYPKSSKEKPSFTPPM</sequence>
<dbReference type="AlphaFoldDB" id="A2FJE0"/>
<dbReference type="VEuPathDB" id="TrichDB:TVAGG3_0873220"/>
<accession>A2FJE0</accession>
<dbReference type="EMBL" id="DS113829">
    <property type="protein sequence ID" value="EAX94953.1"/>
    <property type="molecule type" value="Genomic_DNA"/>
</dbReference>
<evidence type="ECO:0000313" key="2">
    <source>
        <dbReference type="EMBL" id="EAX94953.1"/>
    </source>
</evidence>
<dbReference type="Proteomes" id="UP000001542">
    <property type="component" value="Unassembled WGS sequence"/>
</dbReference>